<proteinExistence type="predicted"/>
<feature type="domain" description="DUF7108" evidence="3">
    <location>
        <begin position="96"/>
        <end position="182"/>
    </location>
</feature>
<dbReference type="InterPro" id="IPR055532">
    <property type="entry name" value="DUF7108_N"/>
</dbReference>
<sequence>MTDSVSELPADVIEEAERLTRLARRAVDGKEAAAYRTERDEMLTEYGYTARIREDDDTLVCYPEEWVDDEGTVYPSEIENVDRGVERSLSGPGGGDDWDAIEEHNREIAEAVADDHSDPHGETAHALADFAGNHYAKPIGDLTESELAEFREEYLPRNGWPNDEQLEVLSLSVEYALEKADGDRLQ</sequence>
<protein>
    <submittedName>
        <fullName evidence="4">RnhA operon protein</fullName>
    </submittedName>
</protein>
<dbReference type="GeneID" id="39847729"/>
<dbReference type="Pfam" id="PF23418">
    <property type="entry name" value="DUF7108"/>
    <property type="match status" value="1"/>
</dbReference>
<gene>
    <name evidence="4" type="ORF">DV733_07650</name>
</gene>
<dbReference type="RefSeq" id="WP_049995266.1">
    <property type="nucleotide sequence ID" value="NZ_CP031310.1"/>
</dbReference>
<keyword evidence="5" id="KW-1185">Reference proteome</keyword>
<dbReference type="KEGG" id="hsn:DV733_07650"/>
<feature type="domain" description="DUF7108" evidence="2">
    <location>
        <begin position="7"/>
        <end position="91"/>
    </location>
</feature>
<dbReference type="Pfam" id="PF23420">
    <property type="entry name" value="DUF7108_C"/>
    <property type="match status" value="1"/>
</dbReference>
<evidence type="ECO:0000313" key="4">
    <source>
        <dbReference type="EMBL" id="QCC51120.1"/>
    </source>
</evidence>
<dbReference type="AlphaFoldDB" id="A0A4D6HBC8"/>
<evidence type="ECO:0000259" key="2">
    <source>
        <dbReference type="Pfam" id="PF23418"/>
    </source>
</evidence>
<dbReference type="STRING" id="1457250.GCA_000755225_01378"/>
<dbReference type="EMBL" id="CP031310">
    <property type="protein sequence ID" value="QCC51120.1"/>
    <property type="molecule type" value="Genomic_DNA"/>
</dbReference>
<reference evidence="4 5" key="1">
    <citation type="journal article" date="2019" name="Nat. Commun.">
        <title>A new type of DNA phosphorothioation-based antiviral system in archaea.</title>
        <authorList>
            <person name="Xiong L."/>
            <person name="Liu S."/>
            <person name="Chen S."/>
            <person name="Xiao Y."/>
            <person name="Zhu B."/>
            <person name="Gao Y."/>
            <person name="Zhang Y."/>
            <person name="Chen B."/>
            <person name="Luo J."/>
            <person name="Deng Z."/>
            <person name="Chen X."/>
            <person name="Wang L."/>
            <person name="Chen S."/>
        </authorList>
    </citation>
    <scope>NUCLEOTIDE SEQUENCE [LARGE SCALE GENOMIC DNA]</scope>
    <source>
        <strain evidence="4 5">CBA1105</strain>
    </source>
</reference>
<dbReference type="Proteomes" id="UP000296706">
    <property type="component" value="Chromosome"/>
</dbReference>
<evidence type="ECO:0000259" key="3">
    <source>
        <dbReference type="Pfam" id="PF23420"/>
    </source>
</evidence>
<accession>A0A4D6HBC8</accession>
<dbReference type="InterPro" id="IPR056494">
    <property type="entry name" value="DUF7108_C"/>
</dbReference>
<feature type="region of interest" description="Disordered" evidence="1">
    <location>
        <begin position="71"/>
        <end position="97"/>
    </location>
</feature>
<organism evidence="4 5">
    <name type="scientific">Halapricum salinum</name>
    <dbReference type="NCBI Taxonomy" id="1457250"/>
    <lineage>
        <taxon>Archaea</taxon>
        <taxon>Methanobacteriati</taxon>
        <taxon>Methanobacteriota</taxon>
        <taxon>Stenosarchaea group</taxon>
        <taxon>Halobacteria</taxon>
        <taxon>Halobacteriales</taxon>
        <taxon>Haloarculaceae</taxon>
        <taxon>Halapricum</taxon>
    </lineage>
</organism>
<name>A0A4D6HBC8_9EURY</name>
<evidence type="ECO:0000313" key="5">
    <source>
        <dbReference type="Proteomes" id="UP000296706"/>
    </source>
</evidence>
<dbReference type="OrthoDB" id="203809at2157"/>
<evidence type="ECO:0000256" key="1">
    <source>
        <dbReference type="SAM" id="MobiDB-lite"/>
    </source>
</evidence>